<accession>A0ABT6MJJ9</accession>
<evidence type="ECO:0000313" key="2">
    <source>
        <dbReference type="Proteomes" id="UP001160334"/>
    </source>
</evidence>
<dbReference type="Proteomes" id="UP001160334">
    <property type="component" value="Unassembled WGS sequence"/>
</dbReference>
<proteinExistence type="predicted"/>
<organism evidence="1 2">
    <name type="scientific">Prescottella agglutinans</name>
    <dbReference type="NCBI Taxonomy" id="1644129"/>
    <lineage>
        <taxon>Bacteria</taxon>
        <taxon>Bacillati</taxon>
        <taxon>Actinomycetota</taxon>
        <taxon>Actinomycetes</taxon>
        <taxon>Mycobacteriales</taxon>
        <taxon>Nocardiaceae</taxon>
        <taxon>Prescottella</taxon>
    </lineage>
</organism>
<comment type="caution">
    <text evidence="1">The sequence shown here is derived from an EMBL/GenBank/DDBJ whole genome shotgun (WGS) entry which is preliminary data.</text>
</comment>
<keyword evidence="2" id="KW-1185">Reference proteome</keyword>
<sequence length="32" mass="3372">MPTTAPAPHVAAYDLAEAKGTHYIEEAVRGCT</sequence>
<dbReference type="EMBL" id="JARXVC010000023">
    <property type="protein sequence ID" value="MDH6284491.1"/>
    <property type="molecule type" value="Genomic_DNA"/>
</dbReference>
<protein>
    <submittedName>
        <fullName evidence="1">Uncharacterized protein</fullName>
    </submittedName>
</protein>
<gene>
    <name evidence="1" type="ORF">M2280_005751</name>
</gene>
<name>A0ABT6MJJ9_9NOCA</name>
<reference evidence="1 2" key="1">
    <citation type="submission" date="2023-04" db="EMBL/GenBank/DDBJ databases">
        <title>Forest soil microbial communities from Buena Vista Peninsula, Colon Province, Panama.</title>
        <authorList>
            <person name="Bouskill N."/>
        </authorList>
    </citation>
    <scope>NUCLEOTIDE SEQUENCE [LARGE SCALE GENOMIC DNA]</scope>
    <source>
        <strain evidence="1 2">CFH S0262</strain>
    </source>
</reference>
<evidence type="ECO:0000313" key="1">
    <source>
        <dbReference type="EMBL" id="MDH6284491.1"/>
    </source>
</evidence>